<gene>
    <name evidence="1" type="ORF">V4F39_01120</name>
</gene>
<reference evidence="1 2" key="1">
    <citation type="submission" date="2024-02" db="EMBL/GenBank/DDBJ databases">
        <title>Genome sequence of Aquincola sp. MAHUQ-54.</title>
        <authorList>
            <person name="Huq M.A."/>
        </authorList>
    </citation>
    <scope>NUCLEOTIDE SEQUENCE [LARGE SCALE GENOMIC DNA]</scope>
    <source>
        <strain evidence="1 2">MAHUQ-54</strain>
    </source>
</reference>
<name>A0AAW9QCX4_9BURK</name>
<dbReference type="EMBL" id="JAZIBG010000003">
    <property type="protein sequence ID" value="MEF7612490.1"/>
    <property type="molecule type" value="Genomic_DNA"/>
</dbReference>
<organism evidence="1 2">
    <name type="scientific">Aquincola agrisoli</name>
    <dbReference type="NCBI Taxonomy" id="3119538"/>
    <lineage>
        <taxon>Bacteria</taxon>
        <taxon>Pseudomonadati</taxon>
        <taxon>Pseudomonadota</taxon>
        <taxon>Betaproteobacteria</taxon>
        <taxon>Burkholderiales</taxon>
        <taxon>Sphaerotilaceae</taxon>
        <taxon>Aquincola</taxon>
    </lineage>
</organism>
<comment type="caution">
    <text evidence="1">The sequence shown here is derived from an EMBL/GenBank/DDBJ whole genome shotgun (WGS) entry which is preliminary data.</text>
</comment>
<accession>A0AAW9QCX4</accession>
<dbReference type="RefSeq" id="WP_332287385.1">
    <property type="nucleotide sequence ID" value="NZ_JAZIBG010000003.1"/>
</dbReference>
<protein>
    <submittedName>
        <fullName evidence="1">Uncharacterized protein</fullName>
    </submittedName>
</protein>
<evidence type="ECO:0000313" key="2">
    <source>
        <dbReference type="Proteomes" id="UP001336250"/>
    </source>
</evidence>
<sequence length="169" mass="18097">MHLPRRFDDALMHPPEAGGAGDASLLASLRTWCEGGASSVPAEPLRIASMAPHAGLDAAACVLDGSDELARLGRWRGLLWRLQILWREQGAGPGAHPGDPWDCGWWRQGPLGPAAAFRPRRPTLLMLREPEPGAAAALMDTLRASSAAYARPLRVLVVSAAPWAGMERL</sequence>
<proteinExistence type="predicted"/>
<dbReference type="AlphaFoldDB" id="A0AAW9QCX4"/>
<evidence type="ECO:0000313" key="1">
    <source>
        <dbReference type="EMBL" id="MEF7612490.1"/>
    </source>
</evidence>
<keyword evidence="2" id="KW-1185">Reference proteome</keyword>
<dbReference type="Proteomes" id="UP001336250">
    <property type="component" value="Unassembled WGS sequence"/>
</dbReference>